<feature type="compositionally biased region" description="Polar residues" evidence="1">
    <location>
        <begin position="178"/>
        <end position="191"/>
    </location>
</feature>
<evidence type="ECO:0008006" key="4">
    <source>
        <dbReference type="Google" id="ProtNLM"/>
    </source>
</evidence>
<feature type="region of interest" description="Disordered" evidence="1">
    <location>
        <begin position="1"/>
        <end position="43"/>
    </location>
</feature>
<reference evidence="3" key="2">
    <citation type="submission" date="2009-11" db="EMBL/GenBank/DDBJ databases">
        <title>The Genome Sequence of Allomyces macrogynus strain ATCC 38327.</title>
        <authorList>
            <consortium name="The Broad Institute Genome Sequencing Platform"/>
            <person name="Russ C."/>
            <person name="Cuomo C."/>
            <person name="Shea T."/>
            <person name="Young S.K."/>
            <person name="Zeng Q."/>
            <person name="Koehrsen M."/>
            <person name="Haas B."/>
            <person name="Borodovsky M."/>
            <person name="Guigo R."/>
            <person name="Alvarado L."/>
            <person name="Berlin A."/>
            <person name="Borenstein D."/>
            <person name="Chen Z."/>
            <person name="Engels R."/>
            <person name="Freedman E."/>
            <person name="Gellesch M."/>
            <person name="Goldberg J."/>
            <person name="Griggs A."/>
            <person name="Gujja S."/>
            <person name="Heiman D."/>
            <person name="Hepburn T."/>
            <person name="Howarth C."/>
            <person name="Jen D."/>
            <person name="Larson L."/>
            <person name="Lewis B."/>
            <person name="Mehta T."/>
            <person name="Park D."/>
            <person name="Pearson M."/>
            <person name="Roberts A."/>
            <person name="Saif S."/>
            <person name="Shenoy N."/>
            <person name="Sisk P."/>
            <person name="Stolte C."/>
            <person name="Sykes S."/>
            <person name="Walk T."/>
            <person name="White J."/>
            <person name="Yandava C."/>
            <person name="Burger G."/>
            <person name="Gray M.W."/>
            <person name="Holland P.W.H."/>
            <person name="King N."/>
            <person name="Lang F.B.F."/>
            <person name="Roger A.J."/>
            <person name="Ruiz-Trillo I."/>
            <person name="Lander E."/>
            <person name="Nusbaum C."/>
        </authorList>
    </citation>
    <scope>NUCLEOTIDE SEQUENCE [LARGE SCALE GENOMIC DNA]</scope>
    <source>
        <strain evidence="3">ATCC 38327</strain>
    </source>
</reference>
<feature type="compositionally biased region" description="Low complexity" evidence="1">
    <location>
        <begin position="200"/>
        <end position="210"/>
    </location>
</feature>
<evidence type="ECO:0000313" key="2">
    <source>
        <dbReference type="EMBL" id="KNE61053.1"/>
    </source>
</evidence>
<feature type="compositionally biased region" description="Basic and acidic residues" evidence="1">
    <location>
        <begin position="1149"/>
        <end position="1171"/>
    </location>
</feature>
<feature type="compositionally biased region" description="Low complexity" evidence="1">
    <location>
        <begin position="1181"/>
        <end position="1192"/>
    </location>
</feature>
<feature type="region of interest" description="Disordered" evidence="1">
    <location>
        <begin position="1144"/>
        <end position="1192"/>
    </location>
</feature>
<dbReference type="EMBL" id="GG745337">
    <property type="protein sequence ID" value="KNE61053.1"/>
    <property type="molecule type" value="Genomic_DNA"/>
</dbReference>
<keyword evidence="3" id="KW-1185">Reference proteome</keyword>
<dbReference type="OrthoDB" id="5579281at2759"/>
<dbReference type="Proteomes" id="UP000054350">
    <property type="component" value="Unassembled WGS sequence"/>
</dbReference>
<feature type="compositionally biased region" description="Pro residues" evidence="1">
    <location>
        <begin position="320"/>
        <end position="338"/>
    </location>
</feature>
<dbReference type="VEuPathDB" id="FungiDB:AMAG_06808"/>
<evidence type="ECO:0000313" key="3">
    <source>
        <dbReference type="Proteomes" id="UP000054350"/>
    </source>
</evidence>
<feature type="region of interest" description="Disordered" evidence="1">
    <location>
        <begin position="98"/>
        <end position="210"/>
    </location>
</feature>
<organism evidence="2 3">
    <name type="scientific">Allomyces macrogynus (strain ATCC 38327)</name>
    <name type="common">Allomyces javanicus var. macrogynus</name>
    <dbReference type="NCBI Taxonomy" id="578462"/>
    <lineage>
        <taxon>Eukaryota</taxon>
        <taxon>Fungi</taxon>
        <taxon>Fungi incertae sedis</taxon>
        <taxon>Blastocladiomycota</taxon>
        <taxon>Blastocladiomycetes</taxon>
        <taxon>Blastocladiales</taxon>
        <taxon>Blastocladiaceae</taxon>
        <taxon>Allomyces</taxon>
    </lineage>
</organism>
<feature type="region of interest" description="Disordered" evidence="1">
    <location>
        <begin position="982"/>
        <end position="1057"/>
    </location>
</feature>
<dbReference type="AlphaFoldDB" id="A0A0L0SEU2"/>
<feature type="compositionally biased region" description="Low complexity" evidence="1">
    <location>
        <begin position="26"/>
        <end position="35"/>
    </location>
</feature>
<feature type="region of interest" description="Disordered" evidence="1">
    <location>
        <begin position="303"/>
        <end position="369"/>
    </location>
</feature>
<dbReference type="STRING" id="578462.A0A0L0SEU2"/>
<feature type="compositionally biased region" description="Low complexity" evidence="1">
    <location>
        <begin position="1024"/>
        <end position="1049"/>
    </location>
</feature>
<feature type="compositionally biased region" description="Low complexity" evidence="1">
    <location>
        <begin position="1"/>
        <end position="16"/>
    </location>
</feature>
<protein>
    <recommendedName>
        <fullName evidence="4">PH domain-containing protein</fullName>
    </recommendedName>
</protein>
<accession>A0A0L0SEU2</accession>
<proteinExistence type="predicted"/>
<feature type="compositionally biased region" description="Polar residues" evidence="1">
    <location>
        <begin position="129"/>
        <end position="138"/>
    </location>
</feature>
<feature type="compositionally biased region" description="Pro residues" evidence="1">
    <location>
        <begin position="150"/>
        <end position="167"/>
    </location>
</feature>
<gene>
    <name evidence="2" type="ORF">AMAG_06808</name>
</gene>
<sequence>MDHAVPAAAAATGPGAAAPPPPPTTTPTTSTGTPPRVYIPGHAPHRHAYLPTWLVAPAHDINSGHASAPASPTRAVDRAASLPSLATMPTAVAPAAEPGYARHHHNGPNARRSAASSTPRPRVGPRQTLLRSLSTPSHLASFVSLNVDRLPPPPPPPPVPAAEPPPHLLTDTPVRASPTVSLRSRGGSNASALRPGTPTSSARVAPSPVPARAPVKGILRRRVGRMLVETPTSDAGTDRTPRAAVEGNRWPSLTLSEATFRTAPTHPLLERAGDEYLTAPMAPLEDQEVPVVPAVHFDAAPPSVRLTATGTPSTGGLAPTPTPPAPPPGATLHPPPSPLGASLRPPSPLGASLRPPSPLTPGLGSRRASFDPDAVANEATIFELLPAAEPPPRVPTESAWTRCWHAVTACCRPSRTRKEGKVEVLFSCVVLARVDRVSVMAEGGRKKADADAFWSEYNAFVVRVMGDGDEEEGGGGGGEWASYAVHLCRVQSTSPNRPLKAISLDHARLSLANPSDGSLSLWPRGQPDRYLLHAPSAALATALYMVLWQAVPRALRWPAPIAVDVHVPDLDLAIRFSCHPYTPTLAECHAAALDALRDESDADPHVRAWLARAPHQLAWRRGDRIEWIDAAAPGLESVVAPYSIEKTHALELRAVGPHRATPEGGDATQCEGYPDAALVELGRGRGRGACTRWSSCTSTCFSWRRRPLGDRLTPTTAAGWTESMARRPFAVVDSRARAKGCVVPGAEFLRLEDITALVVPRPCAECRAKLAALTHVTDGAGVKLVQLAAEDTYSAAPPHFQILTRHAVLDMSAETHAALHAWVELVAHAVVADRWTRARRATAYARTLEHNAEVYATELHAREDLLAAMTASPALWPRGLTDPGNVVKCAHRAYVKSRFRGWFRPVLVLVTDDHVVVCERGKRTGMWTPKRWIAVHARTHVLVGAVDPKTGVGVRDEAAGGVGGVPTKWFGGGPAAPVAAATEEEDVSATAVAPTVPTESLSRAGTPASLLPPSRTPDPFLRGAPASMMPVPATPSPTTVSFPTTTASLPRPPTTPPPPTPVVVTRHESAHQTCFTLWSPPARGDVVKAAARRGKVHVVQCRQKWERDQLVVAIEAVVARKVVDAVGEDRLRAIVAGATAGVRGTGATGHEHEHDQVADSEQQDGRREEARSGGSAGGAAGTAAAMAAGGER</sequence>
<name>A0A0L0SEU2_ALLM3</name>
<feature type="compositionally biased region" description="Low complexity" evidence="1">
    <location>
        <begin position="108"/>
        <end position="121"/>
    </location>
</feature>
<feature type="compositionally biased region" description="Low complexity" evidence="1">
    <location>
        <begin position="306"/>
        <end position="319"/>
    </location>
</feature>
<reference evidence="2 3" key="1">
    <citation type="submission" date="2009-11" db="EMBL/GenBank/DDBJ databases">
        <title>Annotation of Allomyces macrogynus ATCC 38327.</title>
        <authorList>
            <consortium name="The Broad Institute Genome Sequencing Platform"/>
            <person name="Russ C."/>
            <person name="Cuomo C."/>
            <person name="Burger G."/>
            <person name="Gray M.W."/>
            <person name="Holland P.W.H."/>
            <person name="King N."/>
            <person name="Lang F.B.F."/>
            <person name="Roger A.J."/>
            <person name="Ruiz-Trillo I."/>
            <person name="Young S.K."/>
            <person name="Zeng Q."/>
            <person name="Gargeya S."/>
            <person name="Fitzgerald M."/>
            <person name="Haas B."/>
            <person name="Abouelleil A."/>
            <person name="Alvarado L."/>
            <person name="Arachchi H.M."/>
            <person name="Berlin A."/>
            <person name="Chapman S.B."/>
            <person name="Gearin G."/>
            <person name="Goldberg J."/>
            <person name="Griggs A."/>
            <person name="Gujja S."/>
            <person name="Hansen M."/>
            <person name="Heiman D."/>
            <person name="Howarth C."/>
            <person name="Larimer J."/>
            <person name="Lui A."/>
            <person name="MacDonald P.J.P."/>
            <person name="McCowen C."/>
            <person name="Montmayeur A."/>
            <person name="Murphy C."/>
            <person name="Neiman D."/>
            <person name="Pearson M."/>
            <person name="Priest M."/>
            <person name="Roberts A."/>
            <person name="Saif S."/>
            <person name="Shea T."/>
            <person name="Sisk P."/>
            <person name="Stolte C."/>
            <person name="Sykes S."/>
            <person name="Wortman J."/>
            <person name="Nusbaum C."/>
            <person name="Birren B."/>
        </authorList>
    </citation>
    <scope>NUCLEOTIDE SEQUENCE [LARGE SCALE GENOMIC DNA]</scope>
    <source>
        <strain evidence="2 3">ATCC 38327</strain>
    </source>
</reference>
<evidence type="ECO:0000256" key="1">
    <source>
        <dbReference type="SAM" id="MobiDB-lite"/>
    </source>
</evidence>